<feature type="non-terminal residue" evidence="1">
    <location>
        <position position="168"/>
    </location>
</feature>
<gene>
    <name evidence="1" type="ORF">MKW98_028007</name>
</gene>
<dbReference type="PANTHER" id="PTHR46546">
    <property type="entry name" value="SHEWANELLA-LIKE PROTEIN PHOSPHATASE 1"/>
    <property type="match status" value="1"/>
</dbReference>
<proteinExistence type="predicted"/>
<reference evidence="1" key="1">
    <citation type="submission" date="2022-04" db="EMBL/GenBank/DDBJ databases">
        <title>A functionally conserved STORR gene fusion in Papaver species that diverged 16.8 million years ago.</title>
        <authorList>
            <person name="Catania T."/>
        </authorList>
    </citation>
    <scope>NUCLEOTIDE SEQUENCE</scope>
    <source>
        <strain evidence="1">S-188037</strain>
    </source>
</reference>
<accession>A0AAD4T4N6</accession>
<organism evidence="1 2">
    <name type="scientific">Papaver atlanticum</name>
    <dbReference type="NCBI Taxonomy" id="357466"/>
    <lineage>
        <taxon>Eukaryota</taxon>
        <taxon>Viridiplantae</taxon>
        <taxon>Streptophyta</taxon>
        <taxon>Embryophyta</taxon>
        <taxon>Tracheophyta</taxon>
        <taxon>Spermatophyta</taxon>
        <taxon>Magnoliopsida</taxon>
        <taxon>Ranunculales</taxon>
        <taxon>Papaveraceae</taxon>
        <taxon>Papaveroideae</taxon>
        <taxon>Papaver</taxon>
    </lineage>
</organism>
<dbReference type="AlphaFoldDB" id="A0AAD4T4N6"/>
<dbReference type="PANTHER" id="PTHR46546:SF4">
    <property type="entry name" value="SHEWANELLA-LIKE PROTEIN PHOSPHATASE 1"/>
    <property type="match status" value="1"/>
</dbReference>
<sequence>MDVDEKVSRIEKTKATCVHVSKSTNESKEVNSAENISKTTEINSQGFSHLYQVKMLMILKINLVLKSIRGGGGLKPIVVTGNPPTFVSALSRRIIAAGDLHGDIAQTRSALEMAGVLSSDGWNTWTGEETVLVQLGDILDRGEDEIVILSLLKSLHIQAKAKGGAVFQ</sequence>
<evidence type="ECO:0000313" key="2">
    <source>
        <dbReference type="Proteomes" id="UP001202328"/>
    </source>
</evidence>
<evidence type="ECO:0008006" key="3">
    <source>
        <dbReference type="Google" id="ProtNLM"/>
    </source>
</evidence>
<dbReference type="InterPro" id="IPR029052">
    <property type="entry name" value="Metallo-depent_PP-like"/>
</dbReference>
<keyword evidence="2" id="KW-1185">Reference proteome</keyword>
<dbReference type="SUPFAM" id="SSF56300">
    <property type="entry name" value="Metallo-dependent phosphatases"/>
    <property type="match status" value="1"/>
</dbReference>
<dbReference type="EMBL" id="JAJJMB010005688">
    <property type="protein sequence ID" value="KAI3937665.1"/>
    <property type="molecule type" value="Genomic_DNA"/>
</dbReference>
<dbReference type="Gene3D" id="3.60.21.10">
    <property type="match status" value="1"/>
</dbReference>
<protein>
    <recommendedName>
        <fullName evidence="3">Calcineurin-like phosphoesterase domain-containing protein</fullName>
    </recommendedName>
</protein>
<evidence type="ECO:0000313" key="1">
    <source>
        <dbReference type="EMBL" id="KAI3937665.1"/>
    </source>
</evidence>
<comment type="caution">
    <text evidence="1">The sequence shown here is derived from an EMBL/GenBank/DDBJ whole genome shotgun (WGS) entry which is preliminary data.</text>
</comment>
<name>A0AAD4T4N6_9MAGN</name>
<dbReference type="Proteomes" id="UP001202328">
    <property type="component" value="Unassembled WGS sequence"/>
</dbReference>